<protein>
    <submittedName>
        <fullName evidence="2">Uncharacterized protein</fullName>
    </submittedName>
</protein>
<feature type="transmembrane region" description="Helical" evidence="1">
    <location>
        <begin position="22"/>
        <end position="44"/>
    </location>
</feature>
<accession>A0A0B7AMW0</accession>
<organism evidence="2">
    <name type="scientific">Arion vulgaris</name>
    <dbReference type="NCBI Taxonomy" id="1028688"/>
    <lineage>
        <taxon>Eukaryota</taxon>
        <taxon>Metazoa</taxon>
        <taxon>Spiralia</taxon>
        <taxon>Lophotrochozoa</taxon>
        <taxon>Mollusca</taxon>
        <taxon>Gastropoda</taxon>
        <taxon>Heterobranchia</taxon>
        <taxon>Euthyneura</taxon>
        <taxon>Panpulmonata</taxon>
        <taxon>Eupulmonata</taxon>
        <taxon>Stylommatophora</taxon>
        <taxon>Helicina</taxon>
        <taxon>Arionoidea</taxon>
        <taxon>Arionidae</taxon>
        <taxon>Arion</taxon>
    </lineage>
</organism>
<proteinExistence type="predicted"/>
<feature type="non-terminal residue" evidence="2">
    <location>
        <position position="1"/>
    </location>
</feature>
<evidence type="ECO:0000256" key="1">
    <source>
        <dbReference type="SAM" id="Phobius"/>
    </source>
</evidence>
<reference evidence="2" key="1">
    <citation type="submission" date="2014-12" db="EMBL/GenBank/DDBJ databases">
        <title>Insight into the proteome of Arion vulgaris.</title>
        <authorList>
            <person name="Aradska J."/>
            <person name="Bulat T."/>
            <person name="Smidak R."/>
            <person name="Sarate P."/>
            <person name="Gangsoo J."/>
            <person name="Sialana F."/>
            <person name="Bilban M."/>
            <person name="Lubec G."/>
        </authorList>
    </citation>
    <scope>NUCLEOTIDE SEQUENCE</scope>
    <source>
        <tissue evidence="2">Skin</tissue>
    </source>
</reference>
<gene>
    <name evidence="2" type="primary">ORF131096</name>
</gene>
<dbReference type="EMBL" id="HACG01035504">
    <property type="protein sequence ID" value="CEK82369.1"/>
    <property type="molecule type" value="Transcribed_RNA"/>
</dbReference>
<keyword evidence="1" id="KW-1133">Transmembrane helix</keyword>
<keyword evidence="1" id="KW-0812">Transmembrane</keyword>
<evidence type="ECO:0000313" key="2">
    <source>
        <dbReference type="EMBL" id="CEK82369.1"/>
    </source>
</evidence>
<dbReference type="AlphaFoldDB" id="A0A0B7AMW0"/>
<keyword evidence="1" id="KW-0472">Membrane</keyword>
<sequence>YQCPPPYRNAFYDFRGTFFLSLYSWSNLLMWIYNIIILLMLPIVDLQNTVDGSH</sequence>
<name>A0A0B7AMW0_9EUPU</name>